<accession>A0A9C7PR66</accession>
<feature type="domain" description="VHS" evidence="2">
    <location>
        <begin position="103"/>
        <end position="208"/>
    </location>
</feature>
<dbReference type="EMBL" id="BQMJ01000005">
    <property type="protein sequence ID" value="GJQ08954.1"/>
    <property type="molecule type" value="Genomic_DNA"/>
</dbReference>
<evidence type="ECO:0000313" key="3">
    <source>
        <dbReference type="EMBL" id="GJQ08954.1"/>
    </source>
</evidence>
<proteinExistence type="predicted"/>
<name>A0A9C7PR66_9RHOD</name>
<dbReference type="Gene3D" id="1.25.40.90">
    <property type="match status" value="1"/>
</dbReference>
<dbReference type="InterPro" id="IPR002014">
    <property type="entry name" value="VHS_dom"/>
</dbReference>
<feature type="region of interest" description="Disordered" evidence="1">
    <location>
        <begin position="365"/>
        <end position="411"/>
    </location>
</feature>
<evidence type="ECO:0000256" key="1">
    <source>
        <dbReference type="SAM" id="MobiDB-lite"/>
    </source>
</evidence>
<reference evidence="3" key="1">
    <citation type="journal article" date="2022" name="Proc. Natl. Acad. Sci. U.S.A.">
        <title>Life cycle and functional genomics of the unicellular red alga Galdieria for elucidating algal and plant evolution and industrial use.</title>
        <authorList>
            <person name="Hirooka S."/>
            <person name="Itabashi T."/>
            <person name="Ichinose T.M."/>
            <person name="Onuma R."/>
            <person name="Fujiwara T."/>
            <person name="Yamashita S."/>
            <person name="Jong L.W."/>
            <person name="Tomita R."/>
            <person name="Iwane A.H."/>
            <person name="Miyagishima S.Y."/>
        </authorList>
    </citation>
    <scope>NUCLEOTIDE SEQUENCE</scope>
    <source>
        <strain evidence="3">NBRC 102759</strain>
    </source>
</reference>
<dbReference type="SUPFAM" id="SSF48464">
    <property type="entry name" value="ENTH/VHS domain"/>
    <property type="match status" value="1"/>
</dbReference>
<sequence length="430" mass="48850">MSRGDMACLQPTLEHRIEGASPSLHSFGKRRSWGVQNLGLGLLTKQDSSYLRLSNPDLIQMVILVEEWTEKKDTSGQNIEAKKQKIFQSASEFLRGGELLAFAIRKRLKVQDEDVLNRALLLLEDAVRNVPGFFRDIATDKFFRRLWRIVVPDYKEPVSTRLRKTLTITNTENIIKQHRSISYEIKEMVMMLMRAWAEELEASSSFSMDPAAVFWMERFHSKNLKYHFPEVRQEGKPYVHGTRALKNIPSSVLSPLISNKAYSSSSSQSSSTSIASRQEEMLLGKSIKTLESDILVLKELLMKTNDVSELADDEQAIHLLVQARLALKKLTGVNTKANIYKTPEMQTLESTIIEVLEIFDDKRKGHKKTMKEDMQTEASTPSRNTKIQEASPQASPKSWTTEEFSPRKSEITTSLDDLLSLGLQNPENVG</sequence>
<evidence type="ECO:0000313" key="4">
    <source>
        <dbReference type="Proteomes" id="UP001061958"/>
    </source>
</evidence>
<comment type="caution">
    <text evidence="3">The sequence shown here is derived from an EMBL/GenBank/DDBJ whole genome shotgun (WGS) entry which is preliminary data.</text>
</comment>
<evidence type="ECO:0000259" key="2">
    <source>
        <dbReference type="PROSITE" id="PS50179"/>
    </source>
</evidence>
<keyword evidence="4" id="KW-1185">Reference proteome</keyword>
<dbReference type="InterPro" id="IPR008942">
    <property type="entry name" value="ENTH_VHS"/>
</dbReference>
<dbReference type="Proteomes" id="UP001061958">
    <property type="component" value="Unassembled WGS sequence"/>
</dbReference>
<feature type="compositionally biased region" description="Polar residues" evidence="1">
    <location>
        <begin position="376"/>
        <end position="403"/>
    </location>
</feature>
<gene>
    <name evidence="3" type="ORF">GpartN1_g745.t1</name>
</gene>
<dbReference type="PROSITE" id="PS50179">
    <property type="entry name" value="VHS"/>
    <property type="match status" value="1"/>
</dbReference>
<dbReference type="GO" id="GO:0043130">
    <property type="term" value="F:ubiquitin binding"/>
    <property type="evidence" value="ECO:0007669"/>
    <property type="project" value="InterPro"/>
</dbReference>
<dbReference type="OrthoDB" id="5983at2759"/>
<dbReference type="AlphaFoldDB" id="A0A9C7PR66"/>
<dbReference type="GO" id="GO:0035091">
    <property type="term" value="F:phosphatidylinositol binding"/>
    <property type="evidence" value="ECO:0007669"/>
    <property type="project" value="InterPro"/>
</dbReference>
<reference evidence="3" key="2">
    <citation type="submission" date="2022-01" db="EMBL/GenBank/DDBJ databases">
        <authorList>
            <person name="Hirooka S."/>
            <person name="Miyagishima S.Y."/>
        </authorList>
    </citation>
    <scope>NUCLEOTIDE SEQUENCE</scope>
    <source>
        <strain evidence="3">NBRC 102759</strain>
    </source>
</reference>
<protein>
    <recommendedName>
        <fullName evidence="2">VHS domain-containing protein</fullName>
    </recommendedName>
</protein>
<organism evidence="3 4">
    <name type="scientific">Galdieria partita</name>
    <dbReference type="NCBI Taxonomy" id="83374"/>
    <lineage>
        <taxon>Eukaryota</taxon>
        <taxon>Rhodophyta</taxon>
        <taxon>Bangiophyceae</taxon>
        <taxon>Galdieriales</taxon>
        <taxon>Galdieriaceae</taxon>
        <taxon>Galdieria</taxon>
    </lineage>
</organism>